<dbReference type="PANTHER" id="PTHR39594:SF1">
    <property type="entry name" value="PROTEIN YCHQ"/>
    <property type="match status" value="1"/>
</dbReference>
<dbReference type="Pfam" id="PF04247">
    <property type="entry name" value="SirB"/>
    <property type="match status" value="1"/>
</dbReference>
<dbReference type="PANTHER" id="PTHR39594">
    <property type="entry name" value="PROTEIN YCHQ"/>
    <property type="match status" value="1"/>
</dbReference>
<organism evidence="2 3">
    <name type="scientific">Idiomarina xiamenensis 10-D-4</name>
    <dbReference type="NCBI Taxonomy" id="740709"/>
    <lineage>
        <taxon>Bacteria</taxon>
        <taxon>Pseudomonadati</taxon>
        <taxon>Pseudomonadota</taxon>
        <taxon>Gammaproteobacteria</taxon>
        <taxon>Alteromonadales</taxon>
        <taxon>Idiomarinaceae</taxon>
        <taxon>Idiomarina</taxon>
    </lineage>
</organism>
<evidence type="ECO:0000256" key="1">
    <source>
        <dbReference type="SAM" id="Phobius"/>
    </source>
</evidence>
<dbReference type="GO" id="GO:0005886">
    <property type="term" value="C:plasma membrane"/>
    <property type="evidence" value="ECO:0007669"/>
    <property type="project" value="TreeGrafter"/>
</dbReference>
<feature type="transmembrane region" description="Helical" evidence="1">
    <location>
        <begin position="45"/>
        <end position="63"/>
    </location>
</feature>
<dbReference type="PIRSF" id="PIRSF005610">
    <property type="entry name" value="SirB"/>
    <property type="match status" value="1"/>
</dbReference>
<accession>K2KJL5</accession>
<dbReference type="AlphaFoldDB" id="K2KJL5"/>
<keyword evidence="1" id="KW-0812">Transmembrane</keyword>
<keyword evidence="1" id="KW-1133">Transmembrane helix</keyword>
<keyword evidence="3" id="KW-1185">Reference proteome</keyword>
<keyword evidence="1" id="KW-0472">Membrane</keyword>
<dbReference type="eggNOG" id="COG3094">
    <property type="taxonomic scope" value="Bacteria"/>
</dbReference>
<dbReference type="RefSeq" id="WP_008489128.1">
    <property type="nucleotide sequence ID" value="NZ_AMRG01000011.1"/>
</dbReference>
<feature type="transmembrane region" description="Helical" evidence="1">
    <location>
        <begin position="6"/>
        <end position="24"/>
    </location>
</feature>
<dbReference type="EMBL" id="AMRG01000011">
    <property type="protein sequence ID" value="EKE82779.1"/>
    <property type="molecule type" value="Genomic_DNA"/>
</dbReference>
<dbReference type="PATRIC" id="fig|740709.3.peg.1871"/>
<sequence>MLKHFHLTFVGITVILFLLRFFWLQRQSPMLQKKWVKIVPHINDTLLLISAIALIVYLGIYPFQTAWLTDKLVGLVGYIVFAAIALKARQKLWQWFGFLVAMGWLAVLFHVATSKQAIMFG</sequence>
<dbReference type="Proteomes" id="UP000014115">
    <property type="component" value="Unassembled WGS sequence"/>
</dbReference>
<evidence type="ECO:0000313" key="2">
    <source>
        <dbReference type="EMBL" id="EKE82779.1"/>
    </source>
</evidence>
<comment type="caution">
    <text evidence="2">The sequence shown here is derived from an EMBL/GenBank/DDBJ whole genome shotgun (WGS) entry which is preliminary data.</text>
</comment>
<dbReference type="STRING" id="740709.A10D4_09244"/>
<name>K2KJL5_9GAMM</name>
<feature type="transmembrane region" description="Helical" evidence="1">
    <location>
        <begin position="93"/>
        <end position="112"/>
    </location>
</feature>
<dbReference type="InterPro" id="IPR007360">
    <property type="entry name" value="SirB"/>
</dbReference>
<reference evidence="2 3" key="1">
    <citation type="journal article" date="2012" name="J. Bacteriol.">
        <title>Genome Sequence of Idiomarina xiamenensis Type Strain 10-D-4.</title>
        <authorList>
            <person name="Lai Q."/>
            <person name="Wang L."/>
            <person name="Wang W."/>
            <person name="Shao Z."/>
        </authorList>
    </citation>
    <scope>NUCLEOTIDE SEQUENCE [LARGE SCALE GENOMIC DNA]</scope>
    <source>
        <strain evidence="2 3">10-D-4</strain>
    </source>
</reference>
<protein>
    <submittedName>
        <fullName evidence="2">Invasion gene expression up-regulator SirB</fullName>
    </submittedName>
</protein>
<gene>
    <name evidence="2" type="ORF">A10D4_09244</name>
</gene>
<feature type="transmembrane region" description="Helical" evidence="1">
    <location>
        <begin position="69"/>
        <end position="86"/>
    </location>
</feature>
<proteinExistence type="predicted"/>
<evidence type="ECO:0000313" key="3">
    <source>
        <dbReference type="Proteomes" id="UP000014115"/>
    </source>
</evidence>